<protein>
    <recommendedName>
        <fullName evidence="4">Flagellar hook-length control protein-like C-terminal domain-containing protein</fullName>
    </recommendedName>
</protein>
<organism evidence="2 3">
    <name type="scientific">Anaerobacillus arseniciselenatis</name>
    <dbReference type="NCBI Taxonomy" id="85682"/>
    <lineage>
        <taxon>Bacteria</taxon>
        <taxon>Bacillati</taxon>
        <taxon>Bacillota</taxon>
        <taxon>Bacilli</taxon>
        <taxon>Bacillales</taxon>
        <taxon>Bacillaceae</taxon>
        <taxon>Anaerobacillus</taxon>
    </lineage>
</organism>
<accession>A0A1S2LDS6</accession>
<evidence type="ECO:0000313" key="2">
    <source>
        <dbReference type="EMBL" id="OIJ09887.1"/>
    </source>
</evidence>
<dbReference type="Proteomes" id="UP000180098">
    <property type="component" value="Unassembled WGS sequence"/>
</dbReference>
<feature type="region of interest" description="Disordered" evidence="1">
    <location>
        <begin position="516"/>
        <end position="535"/>
    </location>
</feature>
<sequence length="548" mass="62018">MFQTNMVQSVLKGLDPIHHKAVSLTPDQVFNGKITKLYPGQLASLQLGGLTLTAKLEAALTAGKRYWFQVQPGEGIPVLKVLEMQGEHRNSGNGEQALRQLGMSNTKVNEMLVSHLAKEEVPFFRDQVKNGAQTLKELGMANERGFSTVQALIERNLPITPNTFLAMQSVIDGKGLSIQLEEIYGVLQRESAKQPALQQLYDMVHKIRSEATINLDRPYVVEALNSFLSEGDQSPKSKYWQNELVKLGVIKNNTSSQQLLAQLKEMVTVANEKQLRTLWPTISKEEIISLINQGKINRLFSSVVLGTGAKQNLQPLLSFFSKDHEFSYNNDNTLLKQLTSIIKLVGYQYERDVSNFFQQQNNSSEKLLLQLKSSLIEAHKLDLPSSLSQKVESILHRITGQQLLLSNQEGPITNYAVMVPLRLLGTPTDLTIQWQGRKNERGKLDPNHCRILFYINLHHLKETIVDVQIQNRIVSLHVINEHEKPGTLINALRPTLKNALFDLNYHLSSVKWSQPNVRTTNNQNRNIPRHSNDLYQSNRSYQGVDIRI</sequence>
<dbReference type="OrthoDB" id="2351076at2"/>
<evidence type="ECO:0008006" key="4">
    <source>
        <dbReference type="Google" id="ProtNLM"/>
    </source>
</evidence>
<evidence type="ECO:0000256" key="1">
    <source>
        <dbReference type="SAM" id="MobiDB-lite"/>
    </source>
</evidence>
<dbReference type="AlphaFoldDB" id="A0A1S2LDS6"/>
<dbReference type="EMBL" id="MLQQ01000042">
    <property type="protein sequence ID" value="OIJ09887.1"/>
    <property type="molecule type" value="Genomic_DNA"/>
</dbReference>
<proteinExistence type="predicted"/>
<reference evidence="2 3" key="1">
    <citation type="submission" date="2016-10" db="EMBL/GenBank/DDBJ databases">
        <title>Draft genome sequences of four alkaliphilic bacteria belonging to the Anaerobacillus genus.</title>
        <authorList>
            <person name="Bassil N.M."/>
            <person name="Lloyd J.R."/>
        </authorList>
    </citation>
    <scope>NUCLEOTIDE SEQUENCE [LARGE SCALE GENOMIC DNA]</scope>
    <source>
        <strain evidence="2 3">DSM 15340</strain>
    </source>
</reference>
<name>A0A1S2LDS6_9BACI</name>
<gene>
    <name evidence="2" type="ORF">BKP35_15490</name>
</gene>
<keyword evidence="3" id="KW-1185">Reference proteome</keyword>
<feature type="compositionally biased region" description="Polar residues" evidence="1">
    <location>
        <begin position="516"/>
        <end position="526"/>
    </location>
</feature>
<evidence type="ECO:0000313" key="3">
    <source>
        <dbReference type="Proteomes" id="UP000180098"/>
    </source>
</evidence>
<comment type="caution">
    <text evidence="2">The sequence shown here is derived from an EMBL/GenBank/DDBJ whole genome shotgun (WGS) entry which is preliminary data.</text>
</comment>
<dbReference type="RefSeq" id="WP_071314274.1">
    <property type="nucleotide sequence ID" value="NZ_MLQQ01000042.1"/>
</dbReference>